<evidence type="ECO:0000256" key="12">
    <source>
        <dbReference type="ARBA" id="ARBA00022989"/>
    </source>
</evidence>
<comment type="similarity">
    <text evidence="2 15">Belongs to the cation transport ATPase (P-type) (TC 3.A.3) family. Type IB subfamily.</text>
</comment>
<dbReference type="InterPro" id="IPR006121">
    <property type="entry name" value="HMA_dom"/>
</dbReference>
<dbReference type="NCBIfam" id="TIGR01511">
    <property type="entry name" value="ATPase-IB1_Cu"/>
    <property type="match status" value="1"/>
</dbReference>
<dbReference type="PRINTS" id="PR00941">
    <property type="entry name" value="CDATPASE"/>
</dbReference>
<evidence type="ECO:0000259" key="16">
    <source>
        <dbReference type="PROSITE" id="PS50846"/>
    </source>
</evidence>
<feature type="transmembrane region" description="Helical" evidence="15">
    <location>
        <begin position="248"/>
        <end position="266"/>
    </location>
</feature>
<keyword evidence="14 15" id="KW-0472">Membrane</keyword>
<evidence type="ECO:0000256" key="5">
    <source>
        <dbReference type="ARBA" id="ARBA00022553"/>
    </source>
</evidence>
<dbReference type="InterPro" id="IPR008250">
    <property type="entry name" value="ATPase_P-typ_transduc_dom_A_sf"/>
</dbReference>
<dbReference type="PANTHER" id="PTHR43520:SF5">
    <property type="entry name" value="CATION-TRANSPORTING P-TYPE ATPASE-RELATED"/>
    <property type="match status" value="1"/>
</dbReference>
<protein>
    <submittedName>
        <fullName evidence="17">Copper-translocating P-type ATPase</fullName>
    </submittedName>
</protein>
<dbReference type="PROSITE" id="PS01047">
    <property type="entry name" value="HMA_1"/>
    <property type="match status" value="1"/>
</dbReference>
<dbReference type="PRINTS" id="PR00119">
    <property type="entry name" value="CATATPASE"/>
</dbReference>
<dbReference type="Pfam" id="PF00403">
    <property type="entry name" value="HMA"/>
    <property type="match status" value="1"/>
</dbReference>
<keyword evidence="12 15" id="KW-1133">Transmembrane helix</keyword>
<dbReference type="SUPFAM" id="SSF81665">
    <property type="entry name" value="Calcium ATPase, transmembrane domain M"/>
    <property type="match status" value="1"/>
</dbReference>
<dbReference type="Gene3D" id="3.40.50.1000">
    <property type="entry name" value="HAD superfamily/HAD-like"/>
    <property type="match status" value="1"/>
</dbReference>
<evidence type="ECO:0000256" key="14">
    <source>
        <dbReference type="ARBA" id="ARBA00023136"/>
    </source>
</evidence>
<dbReference type="RefSeq" id="WP_206374352.1">
    <property type="nucleotide sequence ID" value="NZ_BSNF01000001.1"/>
</dbReference>
<dbReference type="PANTHER" id="PTHR43520">
    <property type="entry name" value="ATP7, ISOFORM B"/>
    <property type="match status" value="1"/>
</dbReference>
<comment type="caution">
    <text evidence="17">The sequence shown here is derived from an EMBL/GenBank/DDBJ whole genome shotgun (WGS) entry which is preliminary data.</text>
</comment>
<feature type="transmembrane region" description="Helical" evidence="15">
    <location>
        <begin position="150"/>
        <end position="175"/>
    </location>
</feature>
<reference evidence="17" key="1">
    <citation type="journal article" date="2014" name="Int. J. Syst. Evol. Microbiol.">
        <title>Complete genome of a new Firmicutes species belonging to the dominant human colonic microbiota ('Ruminococcus bicirculans') reveals two chromosomes and a selective capacity to utilize plant glucans.</title>
        <authorList>
            <consortium name="NISC Comparative Sequencing Program"/>
            <person name="Wegmann U."/>
            <person name="Louis P."/>
            <person name="Goesmann A."/>
            <person name="Henrissat B."/>
            <person name="Duncan S.H."/>
            <person name="Flint H.J."/>
        </authorList>
    </citation>
    <scope>NUCLEOTIDE SEQUENCE</scope>
    <source>
        <strain evidence="17">NBRC 103408</strain>
    </source>
</reference>
<dbReference type="InterPro" id="IPR023214">
    <property type="entry name" value="HAD_sf"/>
</dbReference>
<keyword evidence="11" id="KW-1278">Translocase</keyword>
<dbReference type="InterPro" id="IPR001757">
    <property type="entry name" value="P_typ_ATPase"/>
</dbReference>
<dbReference type="NCBIfam" id="TIGR01525">
    <property type="entry name" value="ATPase-IB_hvy"/>
    <property type="match status" value="1"/>
</dbReference>
<dbReference type="EMBL" id="BSNF01000001">
    <property type="protein sequence ID" value="GLQ05987.1"/>
    <property type="molecule type" value="Genomic_DNA"/>
</dbReference>
<keyword evidence="5" id="KW-0597">Phosphoprotein</keyword>
<evidence type="ECO:0000256" key="7">
    <source>
        <dbReference type="ARBA" id="ARBA00022723"/>
    </source>
</evidence>
<keyword evidence="3" id="KW-0813">Transport</keyword>
<keyword evidence="7 15" id="KW-0479">Metal-binding</keyword>
<evidence type="ECO:0000256" key="6">
    <source>
        <dbReference type="ARBA" id="ARBA00022692"/>
    </source>
</evidence>
<dbReference type="PROSITE" id="PS50846">
    <property type="entry name" value="HMA_2"/>
    <property type="match status" value="1"/>
</dbReference>
<gene>
    <name evidence="17" type="ORF">GCM10007924_12080</name>
</gene>
<keyword evidence="18" id="KW-1185">Reference proteome</keyword>
<evidence type="ECO:0000256" key="10">
    <source>
        <dbReference type="ARBA" id="ARBA00022842"/>
    </source>
</evidence>
<dbReference type="SUPFAM" id="SSF56784">
    <property type="entry name" value="HAD-like"/>
    <property type="match status" value="1"/>
</dbReference>
<organism evidence="17 18">
    <name type="scientific">Sneathiella chinensis</name>
    <dbReference type="NCBI Taxonomy" id="349750"/>
    <lineage>
        <taxon>Bacteria</taxon>
        <taxon>Pseudomonadati</taxon>
        <taxon>Pseudomonadota</taxon>
        <taxon>Alphaproteobacteria</taxon>
        <taxon>Sneathiellales</taxon>
        <taxon>Sneathiellaceae</taxon>
        <taxon>Sneathiella</taxon>
    </lineage>
</organism>
<feature type="transmembrane region" description="Helical" evidence="15">
    <location>
        <begin position="187"/>
        <end position="208"/>
    </location>
</feature>
<dbReference type="InterPro" id="IPR018303">
    <property type="entry name" value="ATPase_P-typ_P_site"/>
</dbReference>
<feature type="transmembrane region" description="Helical" evidence="15">
    <location>
        <begin position="429"/>
        <end position="457"/>
    </location>
</feature>
<evidence type="ECO:0000313" key="18">
    <source>
        <dbReference type="Proteomes" id="UP001161409"/>
    </source>
</evidence>
<evidence type="ECO:0000256" key="8">
    <source>
        <dbReference type="ARBA" id="ARBA00022741"/>
    </source>
</evidence>
<evidence type="ECO:0000256" key="15">
    <source>
        <dbReference type="RuleBase" id="RU362081"/>
    </source>
</evidence>
<dbReference type="Pfam" id="PF00702">
    <property type="entry name" value="Hydrolase"/>
    <property type="match status" value="1"/>
</dbReference>
<evidence type="ECO:0000256" key="3">
    <source>
        <dbReference type="ARBA" id="ARBA00022448"/>
    </source>
</evidence>
<dbReference type="InterPro" id="IPR036412">
    <property type="entry name" value="HAD-like_sf"/>
</dbReference>
<evidence type="ECO:0000256" key="2">
    <source>
        <dbReference type="ARBA" id="ARBA00006024"/>
    </source>
</evidence>
<dbReference type="SUPFAM" id="SSF81653">
    <property type="entry name" value="Calcium ATPase, transduction domain A"/>
    <property type="match status" value="1"/>
</dbReference>
<name>A0ABQ5U1C0_9PROT</name>
<evidence type="ECO:0000256" key="4">
    <source>
        <dbReference type="ARBA" id="ARBA00022475"/>
    </source>
</evidence>
<feature type="transmembrane region" description="Helical" evidence="15">
    <location>
        <begin position="750"/>
        <end position="771"/>
    </location>
</feature>
<dbReference type="Proteomes" id="UP001161409">
    <property type="component" value="Unassembled WGS sequence"/>
</dbReference>
<comment type="subcellular location">
    <subcellularLocation>
        <location evidence="1">Cell membrane</location>
        <topology evidence="1">Multi-pass membrane protein</topology>
    </subcellularLocation>
</comment>
<keyword evidence="4 15" id="KW-1003">Cell membrane</keyword>
<feature type="domain" description="HMA" evidence="16">
    <location>
        <begin position="66"/>
        <end position="132"/>
    </location>
</feature>
<dbReference type="NCBIfam" id="TIGR01494">
    <property type="entry name" value="ATPase_P-type"/>
    <property type="match status" value="1"/>
</dbReference>
<reference evidence="17" key="2">
    <citation type="submission" date="2023-01" db="EMBL/GenBank/DDBJ databases">
        <title>Draft genome sequence of Sneathiella chinensis strain NBRC 103408.</title>
        <authorList>
            <person name="Sun Q."/>
            <person name="Mori K."/>
        </authorList>
    </citation>
    <scope>NUCLEOTIDE SEQUENCE</scope>
    <source>
        <strain evidence="17">NBRC 103408</strain>
    </source>
</reference>
<dbReference type="InterPro" id="IPR023299">
    <property type="entry name" value="ATPase_P-typ_cyto_dom_N"/>
</dbReference>
<evidence type="ECO:0000256" key="9">
    <source>
        <dbReference type="ARBA" id="ARBA00022840"/>
    </source>
</evidence>
<keyword evidence="6 15" id="KW-0812">Transmembrane</keyword>
<evidence type="ECO:0000256" key="13">
    <source>
        <dbReference type="ARBA" id="ARBA00023065"/>
    </source>
</evidence>
<accession>A0ABQ5U1C0</accession>
<dbReference type="CDD" id="cd02092">
    <property type="entry name" value="P-type_ATPase_FixI-like"/>
    <property type="match status" value="1"/>
</dbReference>
<keyword evidence="8 15" id="KW-0547">Nucleotide-binding</keyword>
<dbReference type="Gene3D" id="3.30.70.100">
    <property type="match status" value="1"/>
</dbReference>
<keyword evidence="10" id="KW-0460">Magnesium</keyword>
<proteinExistence type="inferred from homology"/>
<dbReference type="Pfam" id="PF00122">
    <property type="entry name" value="E1-E2_ATPase"/>
    <property type="match status" value="1"/>
</dbReference>
<keyword evidence="9 15" id="KW-0067">ATP-binding</keyword>
<dbReference type="InterPro" id="IPR017969">
    <property type="entry name" value="Heavy-metal-associated_CS"/>
</dbReference>
<keyword evidence="13" id="KW-0406">Ion transport</keyword>
<dbReference type="InterPro" id="IPR059000">
    <property type="entry name" value="ATPase_P-type_domA"/>
</dbReference>
<dbReference type="InterPro" id="IPR023298">
    <property type="entry name" value="ATPase_P-typ_TM_dom_sf"/>
</dbReference>
<feature type="transmembrane region" description="Helical" evidence="15">
    <location>
        <begin position="404"/>
        <end position="423"/>
    </location>
</feature>
<dbReference type="PROSITE" id="PS00154">
    <property type="entry name" value="ATPASE_E1_E2"/>
    <property type="match status" value="1"/>
</dbReference>
<evidence type="ECO:0000313" key="17">
    <source>
        <dbReference type="EMBL" id="GLQ05987.1"/>
    </source>
</evidence>
<sequence length="779" mass="83426">MGEIAGRDQQIANQMDTGAWSRDMMSNCCAGGAVALARSQGPEADFQTFVAADPEAFVFQDEEGNNLLHMLVENMHCANCIRSIEKALKSLDGVLDARVNFSTRRLLVRWQAGSGAAADLVRPVIDLGYFLTPYNPEMMRSAAAEEEKKLLRALGVAGFAATNVMLLSVAVWAGLFSEDMGPATRDLMHWFSALIALPAVAYAGQPFFRSALAALKNGRLNMDVPISLAVVLASGMSLSETIQSGEYAYFDASVTLLFFLLIGRYLDMRARGKARSAAERLLLLKAVAATVVLPDGSHKSIPVEAVTPGTIVHVPAGERIPVDGEIIEGRTAVDNSLVTGESLPVEAAKGDAVFAGTLNLNGAVRLRAIKTGDNTLLSDIVRLMENAEQGRAKYVRIADRVAEYYAPAVHLLAAVTFVGWWILGFDWQVALIQAVAVLIITCPCALGLAVPVVQVVASGRLLQRGVLVKAADGLERLAKVDTVVFDKTGTLTEGRLDLINEESIDRADLDFAASIARNSKHPLALAVARRGRAVHAMADVTEHPGRGLSVVLKDGEVRLGSREWCGVPADFKDANDPQEGPELWFAQPGRQPIRFLFEDCLRHDAVETIAALKKAGLQVELLSGDRAPVAEKVAATIGIDDWQAGVKPEQKTARLEELKAAGRTVLMVGDGLNDAPALAMAHVSMSPSTAADVSQTAADFVFQGRGLGAVLEAVRVARFSHRLVIQNFGLAFLYNAIAVPLAIAGFVTPLFAAIAMSASSLVVCFNSMRLIERRKGETQ</sequence>
<dbReference type="Gene3D" id="3.40.1110.10">
    <property type="entry name" value="Calcium-transporting ATPase, cytoplasmic domain N"/>
    <property type="match status" value="1"/>
</dbReference>
<feature type="transmembrane region" description="Helical" evidence="15">
    <location>
        <begin position="220"/>
        <end position="242"/>
    </location>
</feature>
<feature type="transmembrane region" description="Helical" evidence="15">
    <location>
        <begin position="723"/>
        <end position="744"/>
    </location>
</feature>
<evidence type="ECO:0000256" key="11">
    <source>
        <dbReference type="ARBA" id="ARBA00022967"/>
    </source>
</evidence>
<evidence type="ECO:0000256" key="1">
    <source>
        <dbReference type="ARBA" id="ARBA00004651"/>
    </source>
</evidence>
<dbReference type="CDD" id="cd00371">
    <property type="entry name" value="HMA"/>
    <property type="match status" value="1"/>
</dbReference>
<dbReference type="InterPro" id="IPR036163">
    <property type="entry name" value="HMA_dom_sf"/>
</dbReference>
<dbReference type="InterPro" id="IPR027256">
    <property type="entry name" value="P-typ_ATPase_IB"/>
</dbReference>
<dbReference type="Gene3D" id="2.70.150.10">
    <property type="entry name" value="Calcium-transporting ATPase, cytoplasmic transduction domain A"/>
    <property type="match status" value="1"/>
</dbReference>
<dbReference type="SUPFAM" id="SSF55008">
    <property type="entry name" value="HMA, heavy metal-associated domain"/>
    <property type="match status" value="1"/>
</dbReference>